<dbReference type="NCBIfam" id="TIGR03083">
    <property type="entry name" value="maleylpyruvate isomerase family mycothiol-dependent enzyme"/>
    <property type="match status" value="1"/>
</dbReference>
<dbReference type="InterPro" id="IPR017517">
    <property type="entry name" value="Maleyloyr_isom"/>
</dbReference>
<evidence type="ECO:0000313" key="3">
    <source>
        <dbReference type="Proteomes" id="UP001210380"/>
    </source>
</evidence>
<dbReference type="InterPro" id="IPR034660">
    <property type="entry name" value="DinB/YfiT-like"/>
</dbReference>
<evidence type="ECO:0000313" key="2">
    <source>
        <dbReference type="EMBL" id="MDA3629390.1"/>
    </source>
</evidence>
<dbReference type="InterPro" id="IPR024344">
    <property type="entry name" value="MDMPI_metal-binding"/>
</dbReference>
<sequence>MDVKQFAGQERLEFAEFLATLSEQEWCAPTLCSGWSVHDVVAHALSYEELDGRAAARRVAKGLLLPSRINELGVVEYRKRSPEELVALMRASRQPRGLTARFGGRIALVDGMIHQQDIRRPLGKPREIPPDRLVAALRFALVAPPIRAFWRVRGLRLVATDFDWVSGRGLEVRGRGEALLMAAAGRSGVVGELSGPGQRKLAERVEGRGTAR</sequence>
<gene>
    <name evidence="2" type="ORF">OU415_28445</name>
</gene>
<proteinExistence type="predicted"/>
<keyword evidence="3" id="KW-1185">Reference proteome</keyword>
<dbReference type="SUPFAM" id="SSF109854">
    <property type="entry name" value="DinB/YfiT-like putative metalloenzymes"/>
    <property type="match status" value="1"/>
</dbReference>
<accession>A0ABT4V5Z6</accession>
<reference evidence="2 3" key="1">
    <citation type="submission" date="2022-11" db="EMBL/GenBank/DDBJ databases">
        <title>Draft genome sequence of Saccharopolyspora sp. WRP15-2 isolated from rhizosphere soils of wild rice in Thailand.</title>
        <authorList>
            <person name="Duangmal K."/>
            <person name="Kammanee S."/>
            <person name="Muangham S."/>
        </authorList>
    </citation>
    <scope>NUCLEOTIDE SEQUENCE [LARGE SCALE GENOMIC DNA]</scope>
    <source>
        <strain evidence="2 3">WRP15-2</strain>
    </source>
</reference>
<organism evidence="2 3">
    <name type="scientific">Saccharopolyspora oryzae</name>
    <dbReference type="NCBI Taxonomy" id="2997343"/>
    <lineage>
        <taxon>Bacteria</taxon>
        <taxon>Bacillati</taxon>
        <taxon>Actinomycetota</taxon>
        <taxon>Actinomycetes</taxon>
        <taxon>Pseudonocardiales</taxon>
        <taxon>Pseudonocardiaceae</taxon>
        <taxon>Saccharopolyspora</taxon>
    </lineage>
</organism>
<keyword evidence="2" id="KW-0413">Isomerase</keyword>
<name>A0ABT4V5Z6_9PSEU</name>
<dbReference type="RefSeq" id="WP_270952404.1">
    <property type="nucleotide sequence ID" value="NZ_JAQGLA010000066.1"/>
</dbReference>
<evidence type="ECO:0000259" key="1">
    <source>
        <dbReference type="Pfam" id="PF11716"/>
    </source>
</evidence>
<dbReference type="Gene3D" id="1.20.120.450">
    <property type="entry name" value="dinb family like domain"/>
    <property type="match status" value="1"/>
</dbReference>
<feature type="domain" description="Mycothiol-dependent maleylpyruvate isomerase metal-binding" evidence="1">
    <location>
        <begin position="9"/>
        <end position="94"/>
    </location>
</feature>
<dbReference type="Proteomes" id="UP001210380">
    <property type="component" value="Unassembled WGS sequence"/>
</dbReference>
<dbReference type="EMBL" id="JAQGLA010000066">
    <property type="protein sequence ID" value="MDA3629390.1"/>
    <property type="molecule type" value="Genomic_DNA"/>
</dbReference>
<dbReference type="GO" id="GO:0016853">
    <property type="term" value="F:isomerase activity"/>
    <property type="evidence" value="ECO:0007669"/>
    <property type="project" value="UniProtKB-KW"/>
</dbReference>
<protein>
    <submittedName>
        <fullName evidence="2">Maleylpyruvate isomerase family mycothiol-dependent enzyme</fullName>
    </submittedName>
</protein>
<dbReference type="Pfam" id="PF11716">
    <property type="entry name" value="MDMPI_N"/>
    <property type="match status" value="1"/>
</dbReference>
<comment type="caution">
    <text evidence="2">The sequence shown here is derived from an EMBL/GenBank/DDBJ whole genome shotgun (WGS) entry which is preliminary data.</text>
</comment>